<name>A0A6V7Y9S9_MELEN</name>
<gene>
    <name evidence="1" type="ORF">MENT_LOCUS62282</name>
</gene>
<comment type="caution">
    <text evidence="1">The sequence shown here is derived from an EMBL/GenBank/DDBJ whole genome shotgun (WGS) entry which is preliminary data.</text>
</comment>
<accession>A0A6V7Y9S9</accession>
<evidence type="ECO:0000313" key="2">
    <source>
        <dbReference type="Proteomes" id="UP000580250"/>
    </source>
</evidence>
<dbReference type="AlphaFoldDB" id="A0A6V7Y9S9"/>
<evidence type="ECO:0000313" key="1">
    <source>
        <dbReference type="EMBL" id="CAD2208265.1"/>
    </source>
</evidence>
<dbReference type="Proteomes" id="UP000580250">
    <property type="component" value="Unassembled WGS sequence"/>
</dbReference>
<proteinExistence type="predicted"/>
<dbReference type="OrthoDB" id="88at2759"/>
<dbReference type="EMBL" id="CAJEWN010003653">
    <property type="protein sequence ID" value="CAD2208265.1"/>
    <property type="molecule type" value="Genomic_DNA"/>
</dbReference>
<reference evidence="1 2" key="1">
    <citation type="submission" date="2020-08" db="EMBL/GenBank/DDBJ databases">
        <authorList>
            <person name="Koutsovoulos G."/>
            <person name="Danchin GJ E."/>
        </authorList>
    </citation>
    <scope>NUCLEOTIDE SEQUENCE [LARGE SCALE GENOMIC DNA]</scope>
</reference>
<organism evidence="1 2">
    <name type="scientific">Meloidogyne enterolobii</name>
    <name type="common">Root-knot nematode worm</name>
    <name type="synonym">Meloidogyne mayaguensis</name>
    <dbReference type="NCBI Taxonomy" id="390850"/>
    <lineage>
        <taxon>Eukaryota</taxon>
        <taxon>Metazoa</taxon>
        <taxon>Ecdysozoa</taxon>
        <taxon>Nematoda</taxon>
        <taxon>Chromadorea</taxon>
        <taxon>Rhabditida</taxon>
        <taxon>Tylenchina</taxon>
        <taxon>Tylenchomorpha</taxon>
        <taxon>Tylenchoidea</taxon>
        <taxon>Meloidogynidae</taxon>
        <taxon>Meloidogyninae</taxon>
        <taxon>Meloidogyne</taxon>
    </lineage>
</organism>
<sequence>MPAIPRVDRIKNIYSAAKALNFGFRLSATNPQAVLFDGISGHFPQLQRVTIRFCKTRFLGFFKIIILGMNRR</sequence>
<protein>
    <submittedName>
        <fullName evidence="1">Uncharacterized protein</fullName>
    </submittedName>
</protein>